<evidence type="ECO:0008006" key="4">
    <source>
        <dbReference type="Google" id="ProtNLM"/>
    </source>
</evidence>
<comment type="caution">
    <text evidence="2">The sequence shown here is derived from an EMBL/GenBank/DDBJ whole genome shotgun (WGS) entry which is preliminary data.</text>
</comment>
<dbReference type="InterPro" id="IPR010342">
    <property type="entry name" value="DUF938"/>
</dbReference>
<reference evidence="2" key="1">
    <citation type="journal article" date="2021" name="Proc. Natl. Acad. Sci. U.S.A.">
        <title>Three genomes in the algal genus Volvox reveal the fate of a haploid sex-determining region after a transition to homothallism.</title>
        <authorList>
            <person name="Yamamoto K."/>
            <person name="Hamaji T."/>
            <person name="Kawai-Toyooka H."/>
            <person name="Matsuzaki R."/>
            <person name="Takahashi F."/>
            <person name="Nishimura Y."/>
            <person name="Kawachi M."/>
            <person name="Noguchi H."/>
            <person name="Minakuchi Y."/>
            <person name="Umen J.G."/>
            <person name="Toyoda A."/>
            <person name="Nozaki H."/>
        </authorList>
    </citation>
    <scope>NUCLEOTIDE SEQUENCE</scope>
    <source>
        <strain evidence="2">NIES-3780</strain>
    </source>
</reference>
<dbReference type="PANTHER" id="PTHR20974">
    <property type="entry name" value="UPF0585 PROTEIN CG18661"/>
    <property type="match status" value="1"/>
</dbReference>
<organism evidence="2 3">
    <name type="scientific">Volvox africanus</name>
    <dbReference type="NCBI Taxonomy" id="51714"/>
    <lineage>
        <taxon>Eukaryota</taxon>
        <taxon>Viridiplantae</taxon>
        <taxon>Chlorophyta</taxon>
        <taxon>core chlorophytes</taxon>
        <taxon>Chlorophyceae</taxon>
        <taxon>CS clade</taxon>
        <taxon>Chlamydomonadales</taxon>
        <taxon>Volvocaceae</taxon>
        <taxon>Volvox</taxon>
    </lineage>
</organism>
<evidence type="ECO:0000256" key="1">
    <source>
        <dbReference type="ARBA" id="ARBA00008308"/>
    </source>
</evidence>
<comment type="similarity">
    <text evidence="1">Belongs to the UPF0585 family.</text>
</comment>
<evidence type="ECO:0000313" key="2">
    <source>
        <dbReference type="EMBL" id="GIL63960.1"/>
    </source>
</evidence>
<dbReference type="AlphaFoldDB" id="A0A8J4BL99"/>
<dbReference type="InterPro" id="IPR029063">
    <property type="entry name" value="SAM-dependent_MTases_sf"/>
</dbReference>
<dbReference type="SUPFAM" id="SSF53335">
    <property type="entry name" value="S-adenosyl-L-methionine-dependent methyltransferases"/>
    <property type="match status" value="1"/>
</dbReference>
<dbReference type="Pfam" id="PF06080">
    <property type="entry name" value="DUF938"/>
    <property type="match status" value="1"/>
</dbReference>
<name>A0A8J4BL99_9CHLO</name>
<keyword evidence="3" id="KW-1185">Reference proteome</keyword>
<accession>A0A8J4BL99</accession>
<dbReference type="EMBL" id="BNCO01000062">
    <property type="protein sequence ID" value="GIL63960.1"/>
    <property type="molecule type" value="Genomic_DNA"/>
</dbReference>
<dbReference type="Proteomes" id="UP000747399">
    <property type="component" value="Unassembled WGS sequence"/>
</dbReference>
<evidence type="ECO:0000313" key="3">
    <source>
        <dbReference type="Proteomes" id="UP000747399"/>
    </source>
</evidence>
<dbReference type="Gene3D" id="3.40.50.150">
    <property type="entry name" value="Vaccinia Virus protein VP39"/>
    <property type="match status" value="1"/>
</dbReference>
<proteinExistence type="inferred from homology"/>
<sequence>MLHKYSQRCGILQRTRLRDTVFVIAMSQLPVTTSTADGSGNFQFKGSMDRYACLEGQKRESPAAERNKQPILDVLLEYLPRSGAAAKRNGAAAAAVAADGMSSGPRGRPLLLEIASGSGQHAAHLAAALHEYDIQPSDVTSDLFGSIAAYTVGFSNVMLPPLLLNAAAADVWPRAAAAAAEAATATAAEASDATDTDAASFADAILCVNMCHISPLAATRGLLRGAGAALRRGSGLLFVYGPFTVDGRHTTDSNAAFDTSLRSRNPDWGYRDVTDMAAWAAGAGMEQLEVRDMPANNFMLVFRRQP</sequence>
<protein>
    <recommendedName>
        <fullName evidence="4">DUF938 domain-containing protein</fullName>
    </recommendedName>
</protein>
<gene>
    <name evidence="2" type="ORF">Vafri_17871</name>
</gene>
<dbReference type="PANTHER" id="PTHR20974:SF0">
    <property type="entry name" value="UPF0585 PROTEIN CG18661"/>
    <property type="match status" value="1"/>
</dbReference>